<protein>
    <submittedName>
        <fullName evidence="3">DUF4832 domain-containing protein</fullName>
    </submittedName>
</protein>
<dbReference type="Pfam" id="PF16116">
    <property type="entry name" value="DUF4832"/>
    <property type="match status" value="1"/>
</dbReference>
<dbReference type="InterPro" id="IPR017853">
    <property type="entry name" value="GH"/>
</dbReference>
<keyword evidence="1" id="KW-0472">Membrane</keyword>
<reference evidence="3" key="2">
    <citation type="journal article" date="2021" name="PeerJ">
        <title>Extensive microbial diversity within the chicken gut microbiome revealed by metagenomics and culture.</title>
        <authorList>
            <person name="Gilroy R."/>
            <person name="Ravi A."/>
            <person name="Getino M."/>
            <person name="Pursley I."/>
            <person name="Horton D.L."/>
            <person name="Alikhan N.F."/>
            <person name="Baker D."/>
            <person name="Gharbi K."/>
            <person name="Hall N."/>
            <person name="Watson M."/>
            <person name="Adriaenssens E.M."/>
            <person name="Foster-Nyarko E."/>
            <person name="Jarju S."/>
            <person name="Secka A."/>
            <person name="Antonio M."/>
            <person name="Oren A."/>
            <person name="Chaudhuri R.R."/>
            <person name="La Ragione R."/>
            <person name="Hildebrand F."/>
            <person name="Pallen M.J."/>
        </authorList>
    </citation>
    <scope>NUCLEOTIDE SEQUENCE</scope>
    <source>
        <strain evidence="3">CHK180-2868</strain>
    </source>
</reference>
<dbReference type="Gene3D" id="3.20.20.80">
    <property type="entry name" value="Glycosidases"/>
    <property type="match status" value="1"/>
</dbReference>
<evidence type="ECO:0000313" key="3">
    <source>
        <dbReference type="EMBL" id="HIR05623.1"/>
    </source>
</evidence>
<keyword evidence="1" id="KW-1133">Transmembrane helix</keyword>
<comment type="caution">
    <text evidence="3">The sequence shown here is derived from an EMBL/GenBank/DDBJ whole genome shotgun (WGS) entry which is preliminary data.</text>
</comment>
<keyword evidence="1" id="KW-0812">Transmembrane</keyword>
<dbReference type="EMBL" id="DVGC01000036">
    <property type="protein sequence ID" value="HIR05623.1"/>
    <property type="molecule type" value="Genomic_DNA"/>
</dbReference>
<evidence type="ECO:0000313" key="4">
    <source>
        <dbReference type="Proteomes" id="UP000824250"/>
    </source>
</evidence>
<dbReference type="SUPFAM" id="SSF51445">
    <property type="entry name" value="(Trans)glycosidases"/>
    <property type="match status" value="1"/>
</dbReference>
<dbReference type="Proteomes" id="UP000824250">
    <property type="component" value="Unassembled WGS sequence"/>
</dbReference>
<feature type="transmembrane region" description="Helical" evidence="1">
    <location>
        <begin position="7"/>
        <end position="29"/>
    </location>
</feature>
<dbReference type="AlphaFoldDB" id="A0A9D1D5S5"/>
<proteinExistence type="predicted"/>
<gene>
    <name evidence="3" type="ORF">IAB28_06620</name>
</gene>
<organism evidence="3 4">
    <name type="scientific">Candidatus Copromonas faecavium</name>
    <name type="common">nom. illeg.</name>
    <dbReference type="NCBI Taxonomy" id="2840740"/>
    <lineage>
        <taxon>Bacteria</taxon>
        <taxon>Bacillati</taxon>
        <taxon>Bacillota</taxon>
        <taxon>Clostridia</taxon>
        <taxon>Lachnospirales</taxon>
        <taxon>Lachnospiraceae</taxon>
        <taxon>Candidatus Copromonas (nom. illeg.)</taxon>
    </lineage>
</organism>
<dbReference type="InterPro" id="IPR032267">
    <property type="entry name" value="DUF4832"/>
</dbReference>
<evidence type="ECO:0000259" key="2">
    <source>
        <dbReference type="Pfam" id="PF16116"/>
    </source>
</evidence>
<feature type="domain" description="DUF4832" evidence="2">
    <location>
        <begin position="261"/>
        <end position="437"/>
    </location>
</feature>
<reference evidence="3" key="1">
    <citation type="submission" date="2020-10" db="EMBL/GenBank/DDBJ databases">
        <authorList>
            <person name="Gilroy R."/>
        </authorList>
    </citation>
    <scope>NUCLEOTIDE SEQUENCE</scope>
    <source>
        <strain evidence="3">CHK180-2868</strain>
    </source>
</reference>
<accession>A0A9D1D5S5</accession>
<name>A0A9D1D5S5_9FIRM</name>
<evidence type="ECO:0000256" key="1">
    <source>
        <dbReference type="SAM" id="Phobius"/>
    </source>
</evidence>
<sequence>MGNRLKWKLVAAILVLLTLFFFLALYVLIPRLYNLSVSVDFQVDRKGIYDNPLTGYSPWASNVKLAEQEQLVYMDLTWAEWEPEEGKYNITGFEEKYQIHKWKSAGKHAVLRFVCDKPGNEEHMDIPQWLYEKTADGEFYDIEYGKGYAPNYENQYFLNAHEKALNALGDYCSQDNFVAFVELGSLGHWGEWHTKHEEGIPSMPDAEICWIYANHYSDSFPNARLLMRRNYVMAVEGNMGLYNDMTGDLDDTKEWLDWQKNGGAYELPDGEISYEPADQIWKQAPIGGEFTPANSMEEMLGENLNQTLSLIEESHMTFIGPHTPLEYEVEQETVDEIEQRLGYRFWISHMETNMDYGGQNFEVRLTWENDGLASFYFDWMVMMYVYDEAGNQKFWEEIDIDLTQLVPGESITTVNHIPFNDLFREGYSIGVGIVDPLTGKNAVELCMNKDYRDGVNMIYAFDGINGTTFEVD</sequence>